<evidence type="ECO:0000313" key="3">
    <source>
        <dbReference type="EMBL" id="KAG9240170.1"/>
    </source>
</evidence>
<accession>A0A9P7YVU6</accession>
<dbReference type="Proteomes" id="UP000887226">
    <property type="component" value="Unassembled WGS sequence"/>
</dbReference>
<feature type="region of interest" description="Disordered" evidence="1">
    <location>
        <begin position="1"/>
        <end position="53"/>
    </location>
</feature>
<comment type="caution">
    <text evidence="3">The sequence shown here is derived from an EMBL/GenBank/DDBJ whole genome shotgun (WGS) entry which is preliminary data.</text>
</comment>
<dbReference type="PANTHER" id="PTHR12197">
    <property type="entry name" value="HISTONE-LYSINE N-METHYLTRANSFERASE SMYD"/>
    <property type="match status" value="1"/>
</dbReference>
<dbReference type="EMBL" id="MU254555">
    <property type="protein sequence ID" value="KAG9240170.1"/>
    <property type="molecule type" value="Genomic_DNA"/>
</dbReference>
<feature type="compositionally biased region" description="Polar residues" evidence="1">
    <location>
        <begin position="1"/>
        <end position="10"/>
    </location>
</feature>
<proteinExistence type="predicted"/>
<dbReference type="PROSITE" id="PS50280">
    <property type="entry name" value="SET"/>
    <property type="match status" value="1"/>
</dbReference>
<gene>
    <name evidence="3" type="ORF">BJ878DRAFT_579253</name>
</gene>
<dbReference type="OrthoDB" id="5945798at2759"/>
<dbReference type="SUPFAM" id="SSF82199">
    <property type="entry name" value="SET domain"/>
    <property type="match status" value="1"/>
</dbReference>
<evidence type="ECO:0000313" key="4">
    <source>
        <dbReference type="Proteomes" id="UP000887226"/>
    </source>
</evidence>
<name>A0A9P7YVU6_9HELO</name>
<sequence>MDSQQPQQKSPEIIATRTHRARARQASEELEYMPSQTSSASPSSEPQPPYQRASVLPLSNKDMSHTNYSIADINIANSPESMAESTLQQRVFEIFSKIQHVSDSTTNAQIDAIFDFVPASERILCAQVLQKLVKDSPGMELKEVVEKFLKTPGLEKYQNSAGEFAPQLPAPYQRVRSPYDVVIVESNIEGAGRGLFVKDHVAAHELVVDESENLSKTCDYCLDTLEVMSDGTRLQTSLKDLEHLCCTGCDTLYYCYDKNDRKLCQSRAWREYHRYECKMFAMIRNYEKKSQATISMLGDADVRSVIRLVCLYYEHKINDDDWEILMGLHMAADRAKGFDSHKDMISRHVFNIAKELDLSSGPDHDLSKKDLQDLYMKLQQNHLDLSVPFLKTVADPTTYMMATRGICIDTFASMMNHACEPNVLWQHDGRQLRVIALRDIAAGEELCTSVTEDMLGESTLPGAYEESGMCLARGCPRNFRRVYDRFYGTESHLAMLERLS</sequence>
<reference evidence="3" key="1">
    <citation type="journal article" date="2021" name="IMA Fungus">
        <title>Genomic characterization of three marine fungi, including Emericellopsis atlantica sp. nov. with signatures of a generalist lifestyle and marine biomass degradation.</title>
        <authorList>
            <person name="Hagestad O.C."/>
            <person name="Hou L."/>
            <person name="Andersen J.H."/>
            <person name="Hansen E.H."/>
            <person name="Altermark B."/>
            <person name="Li C."/>
            <person name="Kuhnert E."/>
            <person name="Cox R.J."/>
            <person name="Crous P.W."/>
            <person name="Spatafora J.W."/>
            <person name="Lail K."/>
            <person name="Amirebrahimi M."/>
            <person name="Lipzen A."/>
            <person name="Pangilinan J."/>
            <person name="Andreopoulos W."/>
            <person name="Hayes R.D."/>
            <person name="Ng V."/>
            <person name="Grigoriev I.V."/>
            <person name="Jackson S.A."/>
            <person name="Sutton T.D.S."/>
            <person name="Dobson A.D.W."/>
            <person name="Rama T."/>
        </authorList>
    </citation>
    <scope>NUCLEOTIDE SEQUENCE</scope>
    <source>
        <strain evidence="3">TRa3180A</strain>
    </source>
</reference>
<dbReference type="InterPro" id="IPR001214">
    <property type="entry name" value="SET_dom"/>
</dbReference>
<dbReference type="AlphaFoldDB" id="A0A9P7YVU6"/>
<dbReference type="PANTHER" id="PTHR12197:SF251">
    <property type="entry name" value="EG:BACR7C10.4 PROTEIN"/>
    <property type="match status" value="1"/>
</dbReference>
<dbReference type="Gene3D" id="2.170.270.10">
    <property type="entry name" value="SET domain"/>
    <property type="match status" value="1"/>
</dbReference>
<dbReference type="InterPro" id="IPR046341">
    <property type="entry name" value="SET_dom_sf"/>
</dbReference>
<evidence type="ECO:0000256" key="1">
    <source>
        <dbReference type="SAM" id="MobiDB-lite"/>
    </source>
</evidence>
<dbReference type="GO" id="GO:0005634">
    <property type="term" value="C:nucleus"/>
    <property type="evidence" value="ECO:0007669"/>
    <property type="project" value="TreeGrafter"/>
</dbReference>
<dbReference type="Pfam" id="PF00856">
    <property type="entry name" value="SET"/>
    <property type="match status" value="1"/>
</dbReference>
<organism evidence="3 4">
    <name type="scientific">Calycina marina</name>
    <dbReference type="NCBI Taxonomy" id="1763456"/>
    <lineage>
        <taxon>Eukaryota</taxon>
        <taxon>Fungi</taxon>
        <taxon>Dikarya</taxon>
        <taxon>Ascomycota</taxon>
        <taxon>Pezizomycotina</taxon>
        <taxon>Leotiomycetes</taxon>
        <taxon>Helotiales</taxon>
        <taxon>Pezizellaceae</taxon>
        <taxon>Calycina</taxon>
    </lineage>
</organism>
<dbReference type="Gene3D" id="6.10.140.2220">
    <property type="match status" value="1"/>
</dbReference>
<protein>
    <recommendedName>
        <fullName evidence="2">SET domain-containing protein</fullName>
    </recommendedName>
</protein>
<evidence type="ECO:0000259" key="2">
    <source>
        <dbReference type="PROSITE" id="PS50280"/>
    </source>
</evidence>
<dbReference type="Gene3D" id="1.10.220.160">
    <property type="match status" value="1"/>
</dbReference>
<dbReference type="InterPro" id="IPR050869">
    <property type="entry name" value="H3K4_H4K5_MeTrfase"/>
</dbReference>
<keyword evidence="4" id="KW-1185">Reference proteome</keyword>
<feature type="compositionally biased region" description="Low complexity" evidence="1">
    <location>
        <begin position="34"/>
        <end position="44"/>
    </location>
</feature>
<feature type="domain" description="SET" evidence="2">
    <location>
        <begin position="179"/>
        <end position="451"/>
    </location>
</feature>